<comment type="caution">
    <text evidence="1">The sequence shown here is derived from an EMBL/GenBank/DDBJ whole genome shotgun (WGS) entry which is preliminary data.</text>
</comment>
<evidence type="ECO:0000313" key="2">
    <source>
        <dbReference type="Proteomes" id="UP001590951"/>
    </source>
</evidence>
<sequence>MAFLPDRDLGTPVTVYSNIFLPLLGDRQWLEKAVRDMPRDFAPFLGMAIIDVLVDMGTHLAPNKLTADQPQSIPATPMADSLLVITFPYGLGDHGFWNSYTRPPLVAPIH</sequence>
<reference evidence="1 2" key="1">
    <citation type="submission" date="2024-09" db="EMBL/GenBank/DDBJ databases">
        <title>Rethinking Asexuality: The Enigmatic Case of Functional Sexual Genes in Lepraria (Stereocaulaceae).</title>
        <authorList>
            <person name="Doellman M."/>
            <person name="Sun Y."/>
            <person name="Barcenas-Pena A."/>
            <person name="Lumbsch H.T."/>
            <person name="Grewe F."/>
        </authorList>
    </citation>
    <scope>NUCLEOTIDE SEQUENCE [LARGE SCALE GENOMIC DNA]</scope>
    <source>
        <strain evidence="1 2">Grewe 0041</strain>
    </source>
</reference>
<dbReference type="Proteomes" id="UP001590951">
    <property type="component" value="Unassembled WGS sequence"/>
</dbReference>
<protein>
    <submittedName>
        <fullName evidence="1">Uncharacterized protein</fullName>
    </submittedName>
</protein>
<dbReference type="EMBL" id="JBHFEH010000029">
    <property type="protein sequence ID" value="KAL2052105.1"/>
    <property type="molecule type" value="Genomic_DNA"/>
</dbReference>
<accession>A0ABR4B2Z6</accession>
<keyword evidence="2" id="KW-1185">Reference proteome</keyword>
<proteinExistence type="predicted"/>
<evidence type="ECO:0000313" key="1">
    <source>
        <dbReference type="EMBL" id="KAL2052105.1"/>
    </source>
</evidence>
<organism evidence="1 2">
    <name type="scientific">Lepraria finkii</name>
    <dbReference type="NCBI Taxonomy" id="1340010"/>
    <lineage>
        <taxon>Eukaryota</taxon>
        <taxon>Fungi</taxon>
        <taxon>Dikarya</taxon>
        <taxon>Ascomycota</taxon>
        <taxon>Pezizomycotina</taxon>
        <taxon>Lecanoromycetes</taxon>
        <taxon>OSLEUM clade</taxon>
        <taxon>Lecanoromycetidae</taxon>
        <taxon>Lecanorales</taxon>
        <taxon>Lecanorineae</taxon>
        <taxon>Stereocaulaceae</taxon>
        <taxon>Lepraria</taxon>
    </lineage>
</organism>
<gene>
    <name evidence="1" type="ORF">ABVK25_007547</name>
</gene>
<name>A0ABR4B2Z6_9LECA</name>